<protein>
    <submittedName>
        <fullName evidence="3">SMP-30/gluconolactonase/LRE family protein</fullName>
    </submittedName>
</protein>
<dbReference type="Proteomes" id="UP001381174">
    <property type="component" value="Unassembled WGS sequence"/>
</dbReference>
<dbReference type="Pfam" id="PF08450">
    <property type="entry name" value="SGL"/>
    <property type="match status" value="1"/>
</dbReference>
<dbReference type="InterPro" id="IPR013658">
    <property type="entry name" value="SGL"/>
</dbReference>
<evidence type="ECO:0000313" key="4">
    <source>
        <dbReference type="Proteomes" id="UP001381174"/>
    </source>
</evidence>
<dbReference type="SUPFAM" id="SSF63829">
    <property type="entry name" value="Calcium-dependent phosphotriesterase"/>
    <property type="match status" value="1"/>
</dbReference>
<feature type="domain" description="SMP-30/Gluconolactonase/LRE-like region" evidence="2">
    <location>
        <begin position="32"/>
        <end position="284"/>
    </location>
</feature>
<organism evidence="3 4">
    <name type="scientific">Fulvimonas yonginensis</name>
    <dbReference type="NCBI Taxonomy" id="1495200"/>
    <lineage>
        <taxon>Bacteria</taxon>
        <taxon>Pseudomonadati</taxon>
        <taxon>Pseudomonadota</taxon>
        <taxon>Gammaproteobacteria</taxon>
        <taxon>Lysobacterales</taxon>
        <taxon>Rhodanobacteraceae</taxon>
        <taxon>Fulvimonas</taxon>
    </lineage>
</organism>
<reference evidence="3 4" key="1">
    <citation type="journal article" date="2014" name="Int. J. Syst. Evol. Microbiol.">
        <title>Fulvimonas yonginensis sp. nov., isolated from greenhouse soil, and emended description of the genus Fulvimonas.</title>
        <authorList>
            <person name="Ahn J.H."/>
            <person name="Kim S.J."/>
            <person name="Weon H.Y."/>
            <person name="Hong S.B."/>
            <person name="Seok S.J."/>
            <person name="Kwon S.W."/>
        </authorList>
    </citation>
    <scope>NUCLEOTIDE SEQUENCE [LARGE SCALE GENOMIC DNA]</scope>
    <source>
        <strain evidence="3 4">KACC 16952</strain>
    </source>
</reference>
<keyword evidence="1" id="KW-0378">Hydrolase</keyword>
<dbReference type="PANTHER" id="PTHR47572">
    <property type="entry name" value="LIPOPROTEIN-RELATED"/>
    <property type="match status" value="1"/>
</dbReference>
<dbReference type="RefSeq" id="WP_336806501.1">
    <property type="nucleotide sequence ID" value="NZ_JBBBNY010000002.1"/>
</dbReference>
<evidence type="ECO:0000256" key="1">
    <source>
        <dbReference type="ARBA" id="ARBA00022801"/>
    </source>
</evidence>
<name>A0ABU8J9W9_9GAMM</name>
<sequence>MADLEIADPRFKALVLPNASLETLAGGFRWLEGPVWFADREELLFSDIPDDRVLRWSESGGVSVFRQPSGFENGHTRDRQGRLVSCSHRGRCITRTEPDGSVSVLAERYQGKRLNSPNDVVVKSDGSVWFTDPPYGIQTDYEGGKQRAELPASVYCLDPASGRLRVVADGFEGPNGLCFSPDESRLYVAETGLQFVAEPRQEIHVFDVERDGGGAARLVRGRRFLGRHADGMRCDEQGNLWIASDDGVHCFDPDGTLLGRIRVPSPVSNLCFGGRHYCRLFLCASQTLYAIYTNTRGAQRP</sequence>
<evidence type="ECO:0000259" key="2">
    <source>
        <dbReference type="Pfam" id="PF08450"/>
    </source>
</evidence>
<dbReference type="InterPro" id="IPR005511">
    <property type="entry name" value="SMP-30"/>
</dbReference>
<gene>
    <name evidence="3" type="ORF">WAT24_03785</name>
</gene>
<evidence type="ECO:0000313" key="3">
    <source>
        <dbReference type="EMBL" id="MEI7035877.1"/>
    </source>
</evidence>
<proteinExistence type="predicted"/>
<dbReference type="PRINTS" id="PR01790">
    <property type="entry name" value="SMP30FAMILY"/>
</dbReference>
<dbReference type="Gene3D" id="2.120.10.30">
    <property type="entry name" value="TolB, C-terminal domain"/>
    <property type="match status" value="1"/>
</dbReference>
<dbReference type="InterPro" id="IPR011042">
    <property type="entry name" value="6-blade_b-propeller_TolB-like"/>
</dbReference>
<comment type="caution">
    <text evidence="3">The sequence shown here is derived from an EMBL/GenBank/DDBJ whole genome shotgun (WGS) entry which is preliminary data.</text>
</comment>
<keyword evidence="4" id="KW-1185">Reference proteome</keyword>
<dbReference type="InterPro" id="IPR051262">
    <property type="entry name" value="SMP-30/CGR1_Lactonase"/>
</dbReference>
<accession>A0ABU8J9W9</accession>
<dbReference type="PANTHER" id="PTHR47572:SF4">
    <property type="entry name" value="LACTONASE DRP35"/>
    <property type="match status" value="1"/>
</dbReference>
<dbReference type="EMBL" id="JBBBNY010000002">
    <property type="protein sequence ID" value="MEI7035877.1"/>
    <property type="molecule type" value="Genomic_DNA"/>
</dbReference>